<protein>
    <submittedName>
        <fullName evidence="1">Uncharacterized protein</fullName>
    </submittedName>
</protein>
<organism evidence="1">
    <name type="scientific">marine metagenome</name>
    <dbReference type="NCBI Taxonomy" id="408172"/>
    <lineage>
        <taxon>unclassified sequences</taxon>
        <taxon>metagenomes</taxon>
        <taxon>ecological metagenomes</taxon>
    </lineage>
</organism>
<gene>
    <name evidence="1" type="ORF">METZ01_LOCUS204853</name>
</gene>
<dbReference type="AlphaFoldDB" id="A0A382ENQ4"/>
<name>A0A382ENQ4_9ZZZZ</name>
<accession>A0A382ENQ4</accession>
<dbReference type="EMBL" id="UINC01045341">
    <property type="protein sequence ID" value="SVB51999.1"/>
    <property type="molecule type" value="Genomic_DNA"/>
</dbReference>
<proteinExistence type="predicted"/>
<evidence type="ECO:0000313" key="1">
    <source>
        <dbReference type="EMBL" id="SVB51999.1"/>
    </source>
</evidence>
<sequence>VVLSEFVNGDIILILFMDGFLTKSF</sequence>
<reference evidence="1" key="1">
    <citation type="submission" date="2018-05" db="EMBL/GenBank/DDBJ databases">
        <authorList>
            <person name="Lanie J.A."/>
            <person name="Ng W.-L."/>
            <person name="Kazmierczak K.M."/>
            <person name="Andrzejewski T.M."/>
            <person name="Davidsen T.M."/>
            <person name="Wayne K.J."/>
            <person name="Tettelin H."/>
            <person name="Glass J.I."/>
            <person name="Rusch D."/>
            <person name="Podicherti R."/>
            <person name="Tsui H.-C.T."/>
            <person name="Winkler M.E."/>
        </authorList>
    </citation>
    <scope>NUCLEOTIDE SEQUENCE</scope>
</reference>
<feature type="non-terminal residue" evidence="1">
    <location>
        <position position="1"/>
    </location>
</feature>